<evidence type="ECO:0000313" key="2">
    <source>
        <dbReference type="EMBL" id="KAH0935692.1"/>
    </source>
</evidence>
<reference evidence="2 3" key="1">
    <citation type="submission" date="2021-05" db="EMBL/GenBank/DDBJ databases">
        <title>Genome Assembly of Synthetic Allotetraploid Brassica napus Reveals Homoeologous Exchanges between Subgenomes.</title>
        <authorList>
            <person name="Davis J.T."/>
        </authorList>
    </citation>
    <scope>NUCLEOTIDE SEQUENCE [LARGE SCALE GENOMIC DNA]</scope>
    <source>
        <strain evidence="3">cv. Da-Ae</strain>
        <tissue evidence="2">Seedling</tissue>
    </source>
</reference>
<protein>
    <submittedName>
        <fullName evidence="2">Uncharacterized protein</fullName>
    </submittedName>
</protein>
<gene>
    <name evidence="2" type="ORF">HID58_012809</name>
</gene>
<feature type="non-terminal residue" evidence="2">
    <location>
        <position position="1"/>
    </location>
</feature>
<evidence type="ECO:0000313" key="3">
    <source>
        <dbReference type="Proteomes" id="UP000824890"/>
    </source>
</evidence>
<evidence type="ECO:0000256" key="1">
    <source>
        <dbReference type="SAM" id="MobiDB-lite"/>
    </source>
</evidence>
<organism evidence="2 3">
    <name type="scientific">Brassica napus</name>
    <name type="common">Rape</name>
    <dbReference type="NCBI Taxonomy" id="3708"/>
    <lineage>
        <taxon>Eukaryota</taxon>
        <taxon>Viridiplantae</taxon>
        <taxon>Streptophyta</taxon>
        <taxon>Embryophyta</taxon>
        <taxon>Tracheophyta</taxon>
        <taxon>Spermatophyta</taxon>
        <taxon>Magnoliopsida</taxon>
        <taxon>eudicotyledons</taxon>
        <taxon>Gunneridae</taxon>
        <taxon>Pentapetalae</taxon>
        <taxon>rosids</taxon>
        <taxon>malvids</taxon>
        <taxon>Brassicales</taxon>
        <taxon>Brassicaceae</taxon>
        <taxon>Brassiceae</taxon>
        <taxon>Brassica</taxon>
    </lineage>
</organism>
<dbReference type="Proteomes" id="UP000824890">
    <property type="component" value="Unassembled WGS sequence"/>
</dbReference>
<accession>A0ABQ8E2Q0</accession>
<dbReference type="EMBL" id="JAGKQM010000003">
    <property type="protein sequence ID" value="KAH0935692.1"/>
    <property type="molecule type" value="Genomic_DNA"/>
</dbReference>
<comment type="caution">
    <text evidence="2">The sequence shown here is derived from an EMBL/GenBank/DDBJ whole genome shotgun (WGS) entry which is preliminary data.</text>
</comment>
<feature type="compositionally biased region" description="Basic and acidic residues" evidence="1">
    <location>
        <begin position="278"/>
        <end position="288"/>
    </location>
</feature>
<sequence>RGKISTRETWMEKEMCEKNLAPNLPYVKLGLCLKVVREGRTRAKRCLCAAPTLIRLTTEEEMSLEKGHYLRCDVELKLSGRYPLIYRLNIISSILTSGVVHTPMHPHLSSDLCRGVCSRTSIWKVRLVLAESTFSKPLRRNIKELITLSEIAMIHCVFISHLEEDTSSKLMQEAFGLIVDVRINMGYLMDFAETTVSLAPLTRMREETIDTAFSHANSIRALALKAEASHLQVDITIYLEHMLSFMVNTVSIAPLTRMNESTMVRALELANSIQDIHLDDNLGDEREKKNKRSSPDSSTDAQEDGTMTKDEEKKDDVHQMYY</sequence>
<feature type="compositionally biased region" description="Basic and acidic residues" evidence="1">
    <location>
        <begin position="306"/>
        <end position="322"/>
    </location>
</feature>
<proteinExistence type="predicted"/>
<keyword evidence="3" id="KW-1185">Reference proteome</keyword>
<name>A0ABQ8E2Q0_BRANA</name>
<feature type="region of interest" description="Disordered" evidence="1">
    <location>
        <begin position="278"/>
        <end position="322"/>
    </location>
</feature>